<proteinExistence type="predicted"/>
<sequence length="184" mass="20650">MMKYVFLILIALLLPASAKAQTYVTKDQANQYFQSCVTNSAQTENRFSKNSQQAFCACTAARLTQFFSIEDMQTMTNPNAPGQRQALNKMIVDIYAPCMDAPTREYHFGQCMANPQVAALTPNPQQLCQCAADAIGRYMQTNGPMLFQDILSKNPTIVDPMDALYSDPQFQQFANTQLMQCVKR</sequence>
<evidence type="ECO:0000313" key="3">
    <source>
        <dbReference type="Proteomes" id="UP000249417"/>
    </source>
</evidence>
<evidence type="ECO:0000256" key="1">
    <source>
        <dbReference type="SAM" id="SignalP"/>
    </source>
</evidence>
<dbReference type="Proteomes" id="UP000249417">
    <property type="component" value="Unassembled WGS sequence"/>
</dbReference>
<keyword evidence="1" id="KW-0732">Signal</keyword>
<gene>
    <name evidence="2" type="ORF">DI551_07715</name>
</gene>
<organism evidence="2 3">
    <name type="scientific">Micavibrio aeruginosavorus</name>
    <dbReference type="NCBI Taxonomy" id="349221"/>
    <lineage>
        <taxon>Bacteria</taxon>
        <taxon>Pseudomonadati</taxon>
        <taxon>Bdellovibrionota</taxon>
        <taxon>Bdellovibrionia</taxon>
        <taxon>Bdellovibrionales</taxon>
        <taxon>Pseudobdellovibrionaceae</taxon>
        <taxon>Micavibrio</taxon>
    </lineage>
</organism>
<evidence type="ECO:0000313" key="2">
    <source>
        <dbReference type="EMBL" id="PZQ45303.1"/>
    </source>
</evidence>
<dbReference type="EMBL" id="QFQB01000054">
    <property type="protein sequence ID" value="PZQ45303.1"/>
    <property type="molecule type" value="Genomic_DNA"/>
</dbReference>
<comment type="caution">
    <text evidence="2">The sequence shown here is derived from an EMBL/GenBank/DDBJ whole genome shotgun (WGS) entry which is preliminary data.</text>
</comment>
<accession>A0A2W5PS75</accession>
<protein>
    <submittedName>
        <fullName evidence="2">Uncharacterized protein</fullName>
    </submittedName>
</protein>
<dbReference type="AlphaFoldDB" id="A0A2W5PS75"/>
<reference evidence="2 3" key="1">
    <citation type="submission" date="2017-08" db="EMBL/GenBank/DDBJ databases">
        <title>Infants hospitalized years apart are colonized by the same room-sourced microbial strains.</title>
        <authorList>
            <person name="Brooks B."/>
            <person name="Olm M.R."/>
            <person name="Firek B.A."/>
            <person name="Baker R."/>
            <person name="Thomas B.C."/>
            <person name="Morowitz M.J."/>
            <person name="Banfield J.F."/>
        </authorList>
    </citation>
    <scope>NUCLEOTIDE SEQUENCE [LARGE SCALE GENOMIC DNA]</scope>
    <source>
        <strain evidence="2">S2_005_002_R2_29</strain>
    </source>
</reference>
<feature type="signal peptide" evidence="1">
    <location>
        <begin position="1"/>
        <end position="20"/>
    </location>
</feature>
<feature type="chain" id="PRO_5015871945" evidence="1">
    <location>
        <begin position="21"/>
        <end position="184"/>
    </location>
</feature>
<name>A0A2W5PS75_9BACT</name>